<organism evidence="4 5">
    <name type="scientific">Neptunomonas phycophila</name>
    <dbReference type="NCBI Taxonomy" id="1572645"/>
    <lineage>
        <taxon>Bacteria</taxon>
        <taxon>Pseudomonadati</taxon>
        <taxon>Pseudomonadota</taxon>
        <taxon>Gammaproteobacteria</taxon>
        <taxon>Oceanospirillales</taxon>
        <taxon>Oceanospirillaceae</taxon>
        <taxon>Neptunomonas</taxon>
    </lineage>
</organism>
<dbReference type="Pfam" id="PF12697">
    <property type="entry name" value="Abhydrolase_6"/>
    <property type="match status" value="1"/>
</dbReference>
<evidence type="ECO:0000313" key="4">
    <source>
        <dbReference type="EMBL" id="MDO6455151.1"/>
    </source>
</evidence>
<feature type="domain" description="Carboxymuconolactone decarboxylase-like" evidence="2">
    <location>
        <begin position="298"/>
        <end position="379"/>
    </location>
</feature>
<dbReference type="GO" id="GO:0042952">
    <property type="term" value="P:beta-ketoadipate pathway"/>
    <property type="evidence" value="ECO:0007669"/>
    <property type="project" value="InterPro"/>
</dbReference>
<comment type="caution">
    <text evidence="4">The sequence shown here is derived from an EMBL/GenBank/DDBJ whole genome shotgun (WGS) entry which is preliminary data.</text>
</comment>
<evidence type="ECO:0000256" key="1">
    <source>
        <dbReference type="NCBIfam" id="TIGR02425"/>
    </source>
</evidence>
<dbReference type="NCBIfam" id="TIGR02427">
    <property type="entry name" value="protocat_pcaD"/>
    <property type="match status" value="1"/>
</dbReference>
<dbReference type="NCBIfam" id="TIGR02425">
    <property type="entry name" value="decarb_PcaC"/>
    <property type="match status" value="1"/>
</dbReference>
<dbReference type="Gene3D" id="1.20.1290.10">
    <property type="entry name" value="AhpD-like"/>
    <property type="match status" value="1"/>
</dbReference>
<evidence type="ECO:0000313" key="5">
    <source>
        <dbReference type="Proteomes" id="UP001169862"/>
    </source>
</evidence>
<dbReference type="Proteomes" id="UP001169862">
    <property type="component" value="Unassembled WGS sequence"/>
</dbReference>
<feature type="domain" description="AB hydrolase-1" evidence="3">
    <location>
        <begin position="24"/>
        <end position="252"/>
    </location>
</feature>
<dbReference type="SUPFAM" id="SSF53474">
    <property type="entry name" value="alpha/beta-Hydrolases"/>
    <property type="match status" value="1"/>
</dbReference>
<reference evidence="4" key="1">
    <citation type="submission" date="2023-07" db="EMBL/GenBank/DDBJ databases">
        <title>Genome content predicts the carbon catabolic preferences of heterotrophic bacteria.</title>
        <authorList>
            <person name="Gralka M."/>
        </authorList>
    </citation>
    <scope>NUCLEOTIDE SEQUENCE</scope>
    <source>
        <strain evidence="4">I2M16</strain>
    </source>
</reference>
<dbReference type="GO" id="GO:0047575">
    <property type="term" value="F:4-carboxymuconolactone decarboxylase activity"/>
    <property type="evidence" value="ECO:0007669"/>
    <property type="project" value="UniProtKB-UniRule"/>
</dbReference>
<dbReference type="PRINTS" id="PR00111">
    <property type="entry name" value="ABHYDROLASE"/>
</dbReference>
<dbReference type="RefSeq" id="WP_303552143.1">
    <property type="nucleotide sequence ID" value="NZ_JAUOPG010000013.1"/>
</dbReference>
<dbReference type="GO" id="GO:0051920">
    <property type="term" value="F:peroxiredoxin activity"/>
    <property type="evidence" value="ECO:0007669"/>
    <property type="project" value="InterPro"/>
</dbReference>
<dbReference type="GO" id="GO:0047570">
    <property type="term" value="F:3-oxoadipate enol-lactonase activity"/>
    <property type="evidence" value="ECO:0007669"/>
    <property type="project" value="InterPro"/>
</dbReference>
<protein>
    <recommendedName>
        <fullName evidence="1">4-carboxymuconolactone decarboxylase</fullName>
        <ecNumber evidence="1">4.1.1.44</ecNumber>
    </recommendedName>
</protein>
<dbReference type="EC" id="4.1.1.44" evidence="1"/>
<dbReference type="InterPro" id="IPR000073">
    <property type="entry name" value="AB_hydrolase_1"/>
</dbReference>
<dbReference type="InterPro" id="IPR029058">
    <property type="entry name" value="AB_hydrolase_fold"/>
</dbReference>
<dbReference type="InterPro" id="IPR012788">
    <property type="entry name" value="Decarb_PcaC"/>
</dbReference>
<dbReference type="Pfam" id="PF02627">
    <property type="entry name" value="CMD"/>
    <property type="match status" value="1"/>
</dbReference>
<proteinExistence type="predicted"/>
<evidence type="ECO:0000259" key="2">
    <source>
        <dbReference type="Pfam" id="PF02627"/>
    </source>
</evidence>
<dbReference type="InterPro" id="IPR003779">
    <property type="entry name" value="CMD-like"/>
</dbReference>
<sequence>MQTLSNNGDVLHYQLDGPSHLPLIVFSNSLGTDMRVWDPLLPYLKDQYRFLRYDKRGHGLSSCNNLPDTIDDHISDLIALLDSLHISQTILCGLSVGGLIAQGIAAKRPELVKHLILCDTAHKIGPAETWDARIETVTQHGIGHIADAVMERWFASNFRTEQEAEVVLWKNMLARTPVEGYTATCKAIRNADLTQSSSQLTQPTLCIVGDEDGATPPELVRSTAELIPGAQFEIIKNAGHLPCVEQPDALAKLIQAFLRNVSEPLTRFDAGMKVRRSVLGDAHVDRAESNKTTFDEPFQTFITEGAWGSVWSRPFLSKRDRSLITIALLAALGHDEELAMHVRATQNTGATLDEVRETLLHLGVYAGVPASNIAIRVAKQAYAEIGISIDGDKNS</sequence>
<gene>
    <name evidence="4" type="primary">pcaD</name>
    <name evidence="4" type="ORF">Q4490_16435</name>
</gene>
<dbReference type="InterPro" id="IPR026968">
    <property type="entry name" value="PcaD/CatD"/>
</dbReference>
<dbReference type="InterPro" id="IPR029032">
    <property type="entry name" value="AhpD-like"/>
</dbReference>
<evidence type="ECO:0000259" key="3">
    <source>
        <dbReference type="Pfam" id="PF12697"/>
    </source>
</evidence>
<name>A0AAW7XLM2_9GAMM</name>
<keyword evidence="4" id="KW-0378">Hydrolase</keyword>
<dbReference type="SUPFAM" id="SSF69118">
    <property type="entry name" value="AhpD-like"/>
    <property type="match status" value="1"/>
</dbReference>
<dbReference type="InterPro" id="IPR052512">
    <property type="entry name" value="4CMD/NDH-1_regulator"/>
</dbReference>
<accession>A0AAW7XLM2</accession>
<dbReference type="PANTHER" id="PTHR33570:SF2">
    <property type="entry name" value="CARBOXYMUCONOLACTONE DECARBOXYLASE-LIKE DOMAIN-CONTAINING PROTEIN"/>
    <property type="match status" value="1"/>
</dbReference>
<dbReference type="AlphaFoldDB" id="A0AAW7XLM2"/>
<dbReference type="PANTHER" id="PTHR33570">
    <property type="entry name" value="4-CARBOXYMUCONOLACTONE DECARBOXYLASE FAMILY PROTEIN"/>
    <property type="match status" value="1"/>
</dbReference>
<dbReference type="Gene3D" id="3.40.50.1820">
    <property type="entry name" value="alpha/beta hydrolase"/>
    <property type="match status" value="1"/>
</dbReference>
<dbReference type="EMBL" id="JAUOPG010000013">
    <property type="protein sequence ID" value="MDO6455151.1"/>
    <property type="molecule type" value="Genomic_DNA"/>
</dbReference>